<comment type="caution">
    <text evidence="1">The sequence shown here is derived from an EMBL/GenBank/DDBJ whole genome shotgun (WGS) entry which is preliminary data.</text>
</comment>
<name>A0ABS7B3C8_9ACTN</name>
<proteinExistence type="predicted"/>
<dbReference type="EMBL" id="JAHXZI010000007">
    <property type="protein sequence ID" value="MBW6435156.1"/>
    <property type="molecule type" value="Genomic_DNA"/>
</dbReference>
<sequence length="239" mass="27716">MRNKCVKPLNDIEIKLSVAVEKLEQADRIDIIEQVEGAVDSSFRELMPLSRYPAWKDIELDRYMLDAAPRFRGMAVWWETEKPLPAVSGEFRLPGALGLLRQKPDPVIGSMRDRFQRDFVAGLRFIDHSFASSRGIKTCIRLSSESSSFELWHNVLEDIEVPPYPPGYLRLTLTYEEYLEQLSLTKGLHGWQYLFTDLDFFSGPYTGLLDNVRTGLEVFTEHFPDEDYSLLQRQMEERS</sequence>
<dbReference type="Proteomes" id="UP001519863">
    <property type="component" value="Unassembled WGS sequence"/>
</dbReference>
<protein>
    <submittedName>
        <fullName evidence="1">Uncharacterized protein</fullName>
    </submittedName>
</protein>
<dbReference type="RefSeq" id="WP_220144606.1">
    <property type="nucleotide sequence ID" value="NZ_JAHXZI010000007.1"/>
</dbReference>
<evidence type="ECO:0000313" key="2">
    <source>
        <dbReference type="Proteomes" id="UP001519863"/>
    </source>
</evidence>
<reference evidence="1 2" key="1">
    <citation type="journal article" date="2013" name="Antonie Van Leeuwenhoek">
        <title>Actinoplanes hulinensis sp. nov., a novel actinomycete isolated from soybean root (Glycine max (L.) Merr).</title>
        <authorList>
            <person name="Shen Y."/>
            <person name="Liu C."/>
            <person name="Wang X."/>
            <person name="Zhao J."/>
            <person name="Jia F."/>
            <person name="Zhang Y."/>
            <person name="Wang L."/>
            <person name="Yang D."/>
            <person name="Xiang W."/>
        </authorList>
    </citation>
    <scope>NUCLEOTIDE SEQUENCE [LARGE SCALE GENOMIC DNA]</scope>
    <source>
        <strain evidence="1 2">NEAU-M9</strain>
    </source>
</reference>
<gene>
    <name evidence="1" type="ORF">KZ829_15555</name>
</gene>
<organism evidence="1 2">
    <name type="scientific">Actinoplanes hulinensis</name>
    <dbReference type="NCBI Taxonomy" id="1144547"/>
    <lineage>
        <taxon>Bacteria</taxon>
        <taxon>Bacillati</taxon>
        <taxon>Actinomycetota</taxon>
        <taxon>Actinomycetes</taxon>
        <taxon>Micromonosporales</taxon>
        <taxon>Micromonosporaceae</taxon>
        <taxon>Actinoplanes</taxon>
    </lineage>
</organism>
<evidence type="ECO:0000313" key="1">
    <source>
        <dbReference type="EMBL" id="MBW6435156.1"/>
    </source>
</evidence>
<keyword evidence="2" id="KW-1185">Reference proteome</keyword>
<accession>A0ABS7B3C8</accession>